<keyword evidence="1" id="KW-0479">Metal-binding</keyword>
<dbReference type="EMBL" id="JAAAIL010003305">
    <property type="protein sequence ID" value="KAG0251280.1"/>
    <property type="molecule type" value="Genomic_DNA"/>
</dbReference>
<reference evidence="4" key="1">
    <citation type="journal article" date="2020" name="Fungal Divers.">
        <title>Resolving the Mortierellaceae phylogeny through synthesis of multi-gene phylogenetics and phylogenomics.</title>
        <authorList>
            <person name="Vandepol N."/>
            <person name="Liber J."/>
            <person name="Desiro A."/>
            <person name="Na H."/>
            <person name="Kennedy M."/>
            <person name="Barry K."/>
            <person name="Grigoriev I.V."/>
            <person name="Miller A.N."/>
            <person name="O'Donnell K."/>
            <person name="Stajich J.E."/>
            <person name="Bonito G."/>
        </authorList>
    </citation>
    <scope>NUCLEOTIDE SEQUENCE</scope>
    <source>
        <strain evidence="4">NRRL 28262</strain>
    </source>
</reference>
<keyword evidence="2" id="KW-0460">Magnesium</keyword>
<sequence length="414" mass="47225">YLRHQRSALTKPESKIRIDIQGSIFPTIRHAYSRSSSLDAAHKLVLKCIEQLGRREDSVLYFDGNLAKEKLEMHQQRRSAREKALKDANKEVDEFDGRVRNGLKIRKQHFINIYKSLSKAFEWDPEARESLIAYLEQEGWSVADVKIAEDSKKGDLVISGDSDLAIHPNVTMIWRPVSGGRFLEYKMEDVLEALGGISRTQLTALGIVSHNDYNKNVYGVGCASNFNIIKPLSGMDVPGMVADYLADSQVILKNRDKLNFDNSIKVFARGQHETMSRSERDPEALTIDQIKIKFYNVQQRYEQRKRDDAEARNSAKSALPGDRVYRHKAGQQFNRYRVIDQPPPQEKQDCINKDRITAGAASSQQNTDSTSACHERPQMMKQYKLKPWKSKTENPENISTTPISDISEEPKAPR</sequence>
<proteinExistence type="predicted"/>
<dbReference type="GO" id="GO:0046872">
    <property type="term" value="F:metal ion binding"/>
    <property type="evidence" value="ECO:0007669"/>
    <property type="project" value="UniProtKB-KW"/>
</dbReference>
<evidence type="ECO:0000313" key="4">
    <source>
        <dbReference type="EMBL" id="KAG0251280.1"/>
    </source>
</evidence>
<gene>
    <name evidence="4" type="ORF">BGZ95_006948</name>
</gene>
<organism evidence="4 5">
    <name type="scientific">Linnemannia exigua</name>
    <dbReference type="NCBI Taxonomy" id="604196"/>
    <lineage>
        <taxon>Eukaryota</taxon>
        <taxon>Fungi</taxon>
        <taxon>Fungi incertae sedis</taxon>
        <taxon>Mucoromycota</taxon>
        <taxon>Mortierellomycotina</taxon>
        <taxon>Mortierellomycetes</taxon>
        <taxon>Mortierellales</taxon>
        <taxon>Mortierellaceae</taxon>
        <taxon>Linnemannia</taxon>
    </lineage>
</organism>
<feature type="compositionally biased region" description="Polar residues" evidence="3">
    <location>
        <begin position="395"/>
        <end position="404"/>
    </location>
</feature>
<evidence type="ECO:0000256" key="3">
    <source>
        <dbReference type="SAM" id="MobiDB-lite"/>
    </source>
</evidence>
<feature type="non-terminal residue" evidence="4">
    <location>
        <position position="414"/>
    </location>
</feature>
<dbReference type="AlphaFoldDB" id="A0AAD4D0Y1"/>
<dbReference type="GO" id="GO:0017108">
    <property type="term" value="F:5'-flap endonuclease activity"/>
    <property type="evidence" value="ECO:0007669"/>
    <property type="project" value="TreeGrafter"/>
</dbReference>
<feature type="compositionally biased region" description="Basic and acidic residues" evidence="3">
    <location>
        <begin position="303"/>
        <end position="313"/>
    </location>
</feature>
<comment type="caution">
    <text evidence="4">The sequence shown here is derived from an EMBL/GenBank/DDBJ whole genome shotgun (WGS) entry which is preliminary data.</text>
</comment>
<dbReference type="InterPro" id="IPR006084">
    <property type="entry name" value="XPG/Rad2"/>
</dbReference>
<name>A0AAD4D0Y1_9FUNG</name>
<dbReference type="Proteomes" id="UP001194580">
    <property type="component" value="Unassembled WGS sequence"/>
</dbReference>
<feature type="region of interest" description="Disordered" evidence="3">
    <location>
        <begin position="303"/>
        <end position="327"/>
    </location>
</feature>
<evidence type="ECO:0000313" key="5">
    <source>
        <dbReference type="Proteomes" id="UP001194580"/>
    </source>
</evidence>
<evidence type="ECO:0000256" key="2">
    <source>
        <dbReference type="ARBA" id="ARBA00022842"/>
    </source>
</evidence>
<dbReference type="PANTHER" id="PTHR11081">
    <property type="entry name" value="FLAP ENDONUCLEASE FAMILY MEMBER"/>
    <property type="match status" value="1"/>
</dbReference>
<accession>A0AAD4D0Y1</accession>
<dbReference type="InterPro" id="IPR029060">
    <property type="entry name" value="PIN-like_dom_sf"/>
</dbReference>
<feature type="region of interest" description="Disordered" evidence="3">
    <location>
        <begin position="358"/>
        <end position="414"/>
    </location>
</feature>
<feature type="compositionally biased region" description="Polar residues" evidence="3">
    <location>
        <begin position="360"/>
        <end position="372"/>
    </location>
</feature>
<evidence type="ECO:0000256" key="1">
    <source>
        <dbReference type="ARBA" id="ARBA00022723"/>
    </source>
</evidence>
<protein>
    <submittedName>
        <fullName evidence="4">Uncharacterized protein</fullName>
    </submittedName>
</protein>
<keyword evidence="5" id="KW-1185">Reference proteome</keyword>
<dbReference type="SUPFAM" id="SSF88723">
    <property type="entry name" value="PIN domain-like"/>
    <property type="match status" value="1"/>
</dbReference>
<dbReference type="Gene3D" id="3.40.50.1010">
    <property type="entry name" value="5'-nuclease"/>
    <property type="match status" value="1"/>
</dbReference>
<dbReference type="PANTHER" id="PTHR11081:SF9">
    <property type="entry name" value="FLAP ENDONUCLEASE 1"/>
    <property type="match status" value="1"/>
</dbReference>